<evidence type="ECO:0000313" key="1">
    <source>
        <dbReference type="EMBL" id="ALJ61854.1"/>
    </source>
</evidence>
<dbReference type="RefSeq" id="WP_007215895.1">
    <property type="nucleotide sequence ID" value="NZ_DAWDZD010000012.1"/>
</dbReference>
<dbReference type="KEGG" id="bcel:BcellWH2_04640"/>
<gene>
    <name evidence="1" type="ORF">BcellWH2_04640</name>
    <name evidence="2" type="ORF">RO785_17785</name>
</gene>
<evidence type="ECO:0000313" key="2">
    <source>
        <dbReference type="EMBL" id="MDT4512823.1"/>
    </source>
</evidence>
<dbReference type="EMBL" id="CP012801">
    <property type="protein sequence ID" value="ALJ61854.1"/>
    <property type="molecule type" value="Genomic_DNA"/>
</dbReference>
<name>A0A0P0GL43_9BACE</name>
<accession>A0A0P0GL43</accession>
<dbReference type="Proteomes" id="UP001266995">
    <property type="component" value="Unassembled WGS sequence"/>
</dbReference>
<evidence type="ECO:0000313" key="3">
    <source>
        <dbReference type="Proteomes" id="UP000061809"/>
    </source>
</evidence>
<dbReference type="EMBL" id="JAVSNH010000001">
    <property type="protein sequence ID" value="MDT4512823.1"/>
    <property type="molecule type" value="Genomic_DNA"/>
</dbReference>
<evidence type="ECO:0008006" key="4">
    <source>
        <dbReference type="Google" id="ProtNLM"/>
    </source>
</evidence>
<protein>
    <recommendedName>
        <fullName evidence="4">T9SS type A sorting domain-containing protein</fullName>
    </recommendedName>
</protein>
<dbReference type="PATRIC" id="fig|246787.4.peg.4796"/>
<sequence length="85" mass="9390">MRLALIKMEEHKSVTVQVDKAAGKIYVDGVLPNATLCLYHIRGKVIEVKQAREESASFDLPCSGEYVLVITHALSVPVVKQLVIE</sequence>
<organism evidence="1 3">
    <name type="scientific">Bacteroides cellulosilyticus</name>
    <dbReference type="NCBI Taxonomy" id="246787"/>
    <lineage>
        <taxon>Bacteria</taxon>
        <taxon>Pseudomonadati</taxon>
        <taxon>Bacteroidota</taxon>
        <taxon>Bacteroidia</taxon>
        <taxon>Bacteroidales</taxon>
        <taxon>Bacteroidaceae</taxon>
        <taxon>Bacteroides</taxon>
    </lineage>
</organism>
<dbReference type="Proteomes" id="UP000061809">
    <property type="component" value="Chromosome"/>
</dbReference>
<reference evidence="1 3" key="1">
    <citation type="journal article" date="2015" name="Science">
        <title>Genetic determinants of in vivo fitness and diet responsiveness in multiple human gut Bacteroides.</title>
        <authorList>
            <person name="Wu M."/>
            <person name="McNulty N.P."/>
            <person name="Rodionov D.A."/>
            <person name="Khoroshkin M.S."/>
            <person name="Griffin N.W."/>
            <person name="Cheng J."/>
            <person name="Latreille P."/>
            <person name="Kerstetter R.A."/>
            <person name="Terrapon N."/>
            <person name="Henrissat B."/>
            <person name="Osterman A.L."/>
            <person name="Gordon J.I."/>
        </authorList>
    </citation>
    <scope>NUCLEOTIDE SEQUENCE [LARGE SCALE GENOMIC DNA]</scope>
    <source>
        <strain evidence="1 3">WH2</strain>
    </source>
</reference>
<dbReference type="eggNOG" id="ENOG5031DMI">
    <property type="taxonomic scope" value="Bacteria"/>
</dbReference>
<reference evidence="2" key="2">
    <citation type="submission" date="2023-08" db="EMBL/GenBank/DDBJ databases">
        <title>Reintroducing virulent viruses to syntetic microbiomes.</title>
        <authorList>
            <person name="Wilde J."/>
            <person name="Boyes R."/>
            <person name="Robinson A.V."/>
            <person name="Daisley B.A."/>
            <person name="Allen-Vercoe E."/>
        </authorList>
    </citation>
    <scope>NUCLEOTIDE SEQUENCE</scope>
    <source>
        <strain evidence="2">225I_12FAA</strain>
    </source>
</reference>
<proteinExistence type="predicted"/>
<dbReference type="AlphaFoldDB" id="A0A0P0GL43"/>